<protein>
    <submittedName>
        <fullName evidence="1">Uncharacterized protein</fullName>
    </submittedName>
</protein>
<evidence type="ECO:0000313" key="2">
    <source>
        <dbReference type="Proteomes" id="UP000287651"/>
    </source>
</evidence>
<comment type="caution">
    <text evidence="1">The sequence shown here is derived from an EMBL/GenBank/DDBJ whole genome shotgun (WGS) entry which is preliminary data.</text>
</comment>
<name>A0A426Z8X2_ENSVE</name>
<proteinExistence type="predicted"/>
<organism evidence="1 2">
    <name type="scientific">Ensete ventricosum</name>
    <name type="common">Abyssinian banana</name>
    <name type="synonym">Musa ensete</name>
    <dbReference type="NCBI Taxonomy" id="4639"/>
    <lineage>
        <taxon>Eukaryota</taxon>
        <taxon>Viridiplantae</taxon>
        <taxon>Streptophyta</taxon>
        <taxon>Embryophyta</taxon>
        <taxon>Tracheophyta</taxon>
        <taxon>Spermatophyta</taxon>
        <taxon>Magnoliopsida</taxon>
        <taxon>Liliopsida</taxon>
        <taxon>Zingiberales</taxon>
        <taxon>Musaceae</taxon>
        <taxon>Ensete</taxon>
    </lineage>
</organism>
<sequence length="134" mass="13971">MGQSYYLTLTNDVVVHRWRLPCPRAAAPAVGNAALGRLPLWASTILAGGTSTSTTPYWQLLLQVIALAGGASLVGGLPTGVAPTADRQLVGCCPYGWLPVVGWPRATVRTCCNLAVAGHPLSSLPSLQKHSKNA</sequence>
<reference evidence="1 2" key="1">
    <citation type="journal article" date="2014" name="Agronomy (Basel)">
        <title>A Draft Genome Sequence for Ensete ventricosum, the Drought-Tolerant Tree Against Hunger.</title>
        <authorList>
            <person name="Harrison J."/>
            <person name="Moore K.A."/>
            <person name="Paszkiewicz K."/>
            <person name="Jones T."/>
            <person name="Grant M."/>
            <person name="Ambacheew D."/>
            <person name="Muzemil S."/>
            <person name="Studholme D.J."/>
        </authorList>
    </citation>
    <scope>NUCLEOTIDE SEQUENCE [LARGE SCALE GENOMIC DNA]</scope>
</reference>
<accession>A0A426Z8X2</accession>
<evidence type="ECO:0000313" key="1">
    <source>
        <dbReference type="EMBL" id="RRT60412.1"/>
    </source>
</evidence>
<dbReference type="EMBL" id="AMZH03007799">
    <property type="protein sequence ID" value="RRT60412.1"/>
    <property type="molecule type" value="Genomic_DNA"/>
</dbReference>
<dbReference type="AlphaFoldDB" id="A0A426Z8X2"/>
<gene>
    <name evidence="1" type="ORF">B296_00001104</name>
</gene>
<dbReference type="Proteomes" id="UP000287651">
    <property type="component" value="Unassembled WGS sequence"/>
</dbReference>